<proteinExistence type="predicted"/>
<gene>
    <name evidence="1" type="ORF">MM415A02808_0005</name>
</gene>
<protein>
    <submittedName>
        <fullName evidence="1">Uncharacterized protein</fullName>
    </submittedName>
</protein>
<dbReference type="EMBL" id="MT141940">
    <property type="protein sequence ID" value="QJA72301.1"/>
    <property type="molecule type" value="Genomic_DNA"/>
</dbReference>
<accession>A0A6M3JT27</accession>
<dbReference type="AlphaFoldDB" id="A0A6M3JT27"/>
<organism evidence="1">
    <name type="scientific">viral metagenome</name>
    <dbReference type="NCBI Taxonomy" id="1070528"/>
    <lineage>
        <taxon>unclassified sequences</taxon>
        <taxon>metagenomes</taxon>
        <taxon>organismal metagenomes</taxon>
    </lineage>
</organism>
<sequence>MIHWYREGIEQKIGINIRWDKRSLFLLVIVIPYAIQFRRNKYRQFISLDEMLGRMARVFKIRLRIRPTFLVDMGNSRFIYSFTKVQFPIGKQTILRTEEQIEDERLSCQP</sequence>
<name>A0A6M3JT27_9ZZZZ</name>
<evidence type="ECO:0000313" key="1">
    <source>
        <dbReference type="EMBL" id="QJA72301.1"/>
    </source>
</evidence>
<reference evidence="1" key="1">
    <citation type="submission" date="2020-03" db="EMBL/GenBank/DDBJ databases">
        <title>The deep terrestrial virosphere.</title>
        <authorList>
            <person name="Holmfeldt K."/>
            <person name="Nilsson E."/>
            <person name="Simone D."/>
            <person name="Lopez-Fernandez M."/>
            <person name="Wu X."/>
            <person name="de Brujin I."/>
            <person name="Lundin D."/>
            <person name="Andersson A."/>
            <person name="Bertilsson S."/>
            <person name="Dopson M."/>
        </authorList>
    </citation>
    <scope>NUCLEOTIDE SEQUENCE</scope>
    <source>
        <strain evidence="1">MM415A02808</strain>
    </source>
</reference>